<dbReference type="GO" id="GO:0016616">
    <property type="term" value="F:oxidoreductase activity, acting on the CH-OH group of donors, NAD or NADP as acceptor"/>
    <property type="evidence" value="ECO:0007669"/>
    <property type="project" value="InterPro"/>
</dbReference>
<dbReference type="InterPro" id="IPR036291">
    <property type="entry name" value="NAD(P)-bd_dom_sf"/>
</dbReference>
<evidence type="ECO:0000256" key="3">
    <source>
        <dbReference type="ARBA" id="ARBA00023027"/>
    </source>
</evidence>
<dbReference type="PROSITE" id="PS00671">
    <property type="entry name" value="D_2_HYDROXYACID_DH_3"/>
    <property type="match status" value="1"/>
</dbReference>
<dbReference type="InterPro" id="IPR006139">
    <property type="entry name" value="D-isomer_2_OHA_DH_cat_dom"/>
</dbReference>
<evidence type="ECO:0000313" key="8">
    <source>
        <dbReference type="Proteomes" id="UP001158066"/>
    </source>
</evidence>
<evidence type="ECO:0000259" key="6">
    <source>
        <dbReference type="Pfam" id="PF02826"/>
    </source>
</evidence>
<dbReference type="InterPro" id="IPR050418">
    <property type="entry name" value="D-iso_2-hydroxyacid_DH_PdxB"/>
</dbReference>
<evidence type="ECO:0000313" key="7">
    <source>
        <dbReference type="EMBL" id="SMP39876.1"/>
    </source>
</evidence>
<dbReference type="GO" id="GO:0003714">
    <property type="term" value="F:transcription corepressor activity"/>
    <property type="evidence" value="ECO:0007669"/>
    <property type="project" value="InterPro"/>
</dbReference>
<comment type="similarity">
    <text evidence="1 4">Belongs to the D-isomer specific 2-hydroxyacid dehydrogenase family.</text>
</comment>
<dbReference type="RefSeq" id="WP_283407647.1">
    <property type="nucleotide sequence ID" value="NZ_FXUF01000001.1"/>
</dbReference>
<dbReference type="PANTHER" id="PTHR43761">
    <property type="entry name" value="D-ISOMER SPECIFIC 2-HYDROXYACID DEHYDROGENASE FAMILY PROTEIN (AFU_ORTHOLOGUE AFUA_1G13630)"/>
    <property type="match status" value="1"/>
</dbReference>
<dbReference type="AlphaFoldDB" id="A0AA45WTN4"/>
<accession>A0AA45WTN4</accession>
<dbReference type="GO" id="GO:0051287">
    <property type="term" value="F:NAD binding"/>
    <property type="evidence" value="ECO:0007669"/>
    <property type="project" value="InterPro"/>
</dbReference>
<dbReference type="InterPro" id="IPR029753">
    <property type="entry name" value="D-isomer_DH_CS"/>
</dbReference>
<keyword evidence="3" id="KW-0520">NAD</keyword>
<protein>
    <submittedName>
        <fullName evidence="7">D-3-phosphoglycerate dehydrogenase</fullName>
    </submittedName>
</protein>
<evidence type="ECO:0000256" key="2">
    <source>
        <dbReference type="ARBA" id="ARBA00023002"/>
    </source>
</evidence>
<organism evidence="7 8">
    <name type="scientific">Anoxynatronum buryatiense</name>
    <dbReference type="NCBI Taxonomy" id="489973"/>
    <lineage>
        <taxon>Bacteria</taxon>
        <taxon>Bacillati</taxon>
        <taxon>Bacillota</taxon>
        <taxon>Clostridia</taxon>
        <taxon>Eubacteriales</taxon>
        <taxon>Clostridiaceae</taxon>
        <taxon>Anoxynatronum</taxon>
    </lineage>
</organism>
<sequence>MKKQIVITDCDHGSIDIETQVLNQASLDFDFHQCKTEEDLTSHCKGARAAINQYAPYTRKVFESLPELELVVRYGVGVNNVDLDAATDHHVQVCNVPDYGMYEVADHALAFMLAMTRRIVKMNDSVHRKEWDYQKSIPIFRHSHQTVGIIGFGRIGSVFAQRVHALGCRILAYDTKYPSQAKRPARIPDYVELVELETLLEQSDVVSIHCPLDNAYHLIGETELKKMKESAFIINVSRGGIIDEEALNMALTNKWIAGAALDVTQDEPVNTESPLFQHDMFLCTPHMAWYSEQAAKELKQKVAEEVVRFIKGEAVHYPVNSLKK</sequence>
<dbReference type="PANTHER" id="PTHR43761:SF1">
    <property type="entry name" value="D-ISOMER SPECIFIC 2-HYDROXYACID DEHYDROGENASE CATALYTIC DOMAIN-CONTAINING PROTEIN-RELATED"/>
    <property type="match status" value="1"/>
</dbReference>
<keyword evidence="8" id="KW-1185">Reference proteome</keyword>
<dbReference type="Proteomes" id="UP001158066">
    <property type="component" value="Unassembled WGS sequence"/>
</dbReference>
<feature type="domain" description="D-isomer specific 2-hydroxyacid dehydrogenase NAD-binding" evidence="6">
    <location>
        <begin position="109"/>
        <end position="288"/>
    </location>
</feature>
<dbReference type="Pfam" id="PF02826">
    <property type="entry name" value="2-Hacid_dh_C"/>
    <property type="match status" value="1"/>
</dbReference>
<dbReference type="Gene3D" id="3.40.50.720">
    <property type="entry name" value="NAD(P)-binding Rossmann-like Domain"/>
    <property type="match status" value="2"/>
</dbReference>
<dbReference type="Pfam" id="PF00389">
    <property type="entry name" value="2-Hacid_dh"/>
    <property type="match status" value="1"/>
</dbReference>
<comment type="caution">
    <text evidence="7">The sequence shown here is derived from an EMBL/GenBank/DDBJ whole genome shotgun (WGS) entry which is preliminary data.</text>
</comment>
<reference evidence="7" key="1">
    <citation type="submission" date="2017-05" db="EMBL/GenBank/DDBJ databases">
        <authorList>
            <person name="Varghese N."/>
            <person name="Submissions S."/>
        </authorList>
    </citation>
    <scope>NUCLEOTIDE SEQUENCE</scope>
    <source>
        <strain evidence="7">Su22</strain>
    </source>
</reference>
<dbReference type="SUPFAM" id="SSF52283">
    <property type="entry name" value="Formate/glycerate dehydrogenase catalytic domain-like"/>
    <property type="match status" value="1"/>
</dbReference>
<dbReference type="InterPro" id="IPR043322">
    <property type="entry name" value="CtBP"/>
</dbReference>
<feature type="domain" description="D-isomer specific 2-hydroxyacid dehydrogenase catalytic" evidence="5">
    <location>
        <begin position="18"/>
        <end position="320"/>
    </location>
</feature>
<name>A0AA45WTN4_9CLOT</name>
<dbReference type="InterPro" id="IPR006140">
    <property type="entry name" value="D-isomer_DH_NAD-bd"/>
</dbReference>
<dbReference type="CDD" id="cd05299">
    <property type="entry name" value="CtBP_dh"/>
    <property type="match status" value="1"/>
</dbReference>
<dbReference type="FunFam" id="3.40.50.720:FF:000203">
    <property type="entry name" value="D-3-phosphoglycerate dehydrogenase (SerA)"/>
    <property type="match status" value="1"/>
</dbReference>
<dbReference type="PROSITE" id="PS00065">
    <property type="entry name" value="D_2_HYDROXYACID_DH_1"/>
    <property type="match status" value="1"/>
</dbReference>
<keyword evidence="2 4" id="KW-0560">Oxidoreductase</keyword>
<dbReference type="InterPro" id="IPR029752">
    <property type="entry name" value="D-isomer_DH_CS1"/>
</dbReference>
<dbReference type="EMBL" id="FXUF01000001">
    <property type="protein sequence ID" value="SMP39876.1"/>
    <property type="molecule type" value="Genomic_DNA"/>
</dbReference>
<proteinExistence type="inferred from homology"/>
<gene>
    <name evidence="7" type="ORF">SAMN06296020_101291</name>
</gene>
<evidence type="ECO:0000256" key="4">
    <source>
        <dbReference type="RuleBase" id="RU003719"/>
    </source>
</evidence>
<evidence type="ECO:0000259" key="5">
    <source>
        <dbReference type="Pfam" id="PF00389"/>
    </source>
</evidence>
<dbReference type="SUPFAM" id="SSF51735">
    <property type="entry name" value="NAD(P)-binding Rossmann-fold domains"/>
    <property type="match status" value="1"/>
</dbReference>
<evidence type="ECO:0000256" key="1">
    <source>
        <dbReference type="ARBA" id="ARBA00005854"/>
    </source>
</evidence>